<dbReference type="AlphaFoldDB" id="A0A2T0T420"/>
<keyword evidence="3" id="KW-1185">Reference proteome</keyword>
<feature type="region of interest" description="Disordered" evidence="1">
    <location>
        <begin position="225"/>
        <end position="249"/>
    </location>
</feature>
<accession>A0A2T0T420</accession>
<dbReference type="EMBL" id="PVTF01000006">
    <property type="protein sequence ID" value="PRY40416.1"/>
    <property type="molecule type" value="Genomic_DNA"/>
</dbReference>
<proteinExistence type="predicted"/>
<dbReference type="Gene3D" id="1.10.510.10">
    <property type="entry name" value="Transferase(Phosphotransferase) domain 1"/>
    <property type="match status" value="1"/>
</dbReference>
<evidence type="ECO:0000313" key="3">
    <source>
        <dbReference type="Proteomes" id="UP000239494"/>
    </source>
</evidence>
<organism evidence="2 3">
    <name type="scientific">Umezawaea tangerina</name>
    <dbReference type="NCBI Taxonomy" id="84725"/>
    <lineage>
        <taxon>Bacteria</taxon>
        <taxon>Bacillati</taxon>
        <taxon>Actinomycetota</taxon>
        <taxon>Actinomycetes</taxon>
        <taxon>Pseudonocardiales</taxon>
        <taxon>Pseudonocardiaceae</taxon>
        <taxon>Umezawaea</taxon>
    </lineage>
</organism>
<gene>
    <name evidence="2" type="ORF">CLV43_106151</name>
</gene>
<reference evidence="2 3" key="1">
    <citation type="submission" date="2018-03" db="EMBL/GenBank/DDBJ databases">
        <title>Genomic Encyclopedia of Archaeal and Bacterial Type Strains, Phase II (KMG-II): from individual species to whole genera.</title>
        <authorList>
            <person name="Goeker M."/>
        </authorList>
    </citation>
    <scope>NUCLEOTIDE SEQUENCE [LARGE SCALE GENOMIC DNA]</scope>
    <source>
        <strain evidence="2 3">DSM 44720</strain>
    </source>
</reference>
<protein>
    <recommendedName>
        <fullName evidence="4">Protein kinase domain-containing protein</fullName>
    </recommendedName>
</protein>
<name>A0A2T0T420_9PSEU</name>
<evidence type="ECO:0008006" key="4">
    <source>
        <dbReference type="Google" id="ProtNLM"/>
    </source>
</evidence>
<evidence type="ECO:0000313" key="2">
    <source>
        <dbReference type="EMBL" id="PRY40416.1"/>
    </source>
</evidence>
<dbReference type="InterPro" id="IPR011009">
    <property type="entry name" value="Kinase-like_dom_sf"/>
</dbReference>
<dbReference type="OrthoDB" id="3365840at2"/>
<sequence length="330" mass="35403">MAQGEPGRASSVNTVHGPTYGPVFQAGTVQGNVHVHHDTSPVHVVVPTTPDVRRSFGAGARVRVGDREYLVHDHAVEESYSADAATLFRRGRVSALGGGGTTGWLRQVEDRDDGWGGRALAAEHDLLARGNAPEVVQFHRDDRTTTLVTSWPRDRAGRPCDSLDVLVDQTPDHPLRWCGALAALCDALGAWHDLGVAHRGLAPAGIIVRDDGRAVPRDLGLAAHPARVGEHPGDHQAPEQRGRSTRGPGPWTDVHQVASVVHLLLTGRPPTTGTPLPVRAWEPGVPEPLATAVDACLAVDPPARPDVRWFGERLRAVHDRTGREEPSCAR</sequence>
<comment type="caution">
    <text evidence="2">The sequence shown here is derived from an EMBL/GenBank/DDBJ whole genome shotgun (WGS) entry which is preliminary data.</text>
</comment>
<feature type="compositionally biased region" description="Basic and acidic residues" evidence="1">
    <location>
        <begin position="227"/>
        <end position="242"/>
    </location>
</feature>
<dbReference type="RefSeq" id="WP_106188979.1">
    <property type="nucleotide sequence ID" value="NZ_PVTF01000006.1"/>
</dbReference>
<dbReference type="Proteomes" id="UP000239494">
    <property type="component" value="Unassembled WGS sequence"/>
</dbReference>
<dbReference type="SUPFAM" id="SSF56112">
    <property type="entry name" value="Protein kinase-like (PK-like)"/>
    <property type="match status" value="1"/>
</dbReference>
<evidence type="ECO:0000256" key="1">
    <source>
        <dbReference type="SAM" id="MobiDB-lite"/>
    </source>
</evidence>